<dbReference type="Proteomes" id="UP001430290">
    <property type="component" value="Unassembled WGS sequence"/>
</dbReference>
<dbReference type="InterPro" id="IPR036010">
    <property type="entry name" value="2Fe-2S_ferredoxin-like_sf"/>
</dbReference>
<dbReference type="PROSITE" id="PS51085">
    <property type="entry name" value="2FE2S_FER_2"/>
    <property type="match status" value="1"/>
</dbReference>
<dbReference type="Gene3D" id="3.10.20.30">
    <property type="match status" value="1"/>
</dbReference>
<dbReference type="InterPro" id="IPR039261">
    <property type="entry name" value="FNR_nucleotide-bd"/>
</dbReference>
<dbReference type="CDD" id="cd06189">
    <property type="entry name" value="flavin_oxioreductase"/>
    <property type="match status" value="1"/>
</dbReference>
<dbReference type="EMBL" id="JAIQDJ010000001">
    <property type="protein sequence ID" value="MBZ4184948.1"/>
    <property type="molecule type" value="Genomic_DNA"/>
</dbReference>
<dbReference type="Pfam" id="PF00111">
    <property type="entry name" value="Fer2"/>
    <property type="match status" value="1"/>
</dbReference>
<name>A0ABS7TAR3_9GAMM</name>
<dbReference type="PANTHER" id="PTHR47354">
    <property type="entry name" value="NADH OXIDOREDUCTASE HCR"/>
    <property type="match status" value="1"/>
</dbReference>
<gene>
    <name evidence="4" type="ORF">K7B09_01240</name>
</gene>
<proteinExistence type="predicted"/>
<dbReference type="InterPro" id="IPR001709">
    <property type="entry name" value="Flavoprot_Pyr_Nucl_cyt_Rdtase"/>
</dbReference>
<comment type="cofactor">
    <cofactor evidence="1">
        <name>[2Fe-2S] cluster</name>
        <dbReference type="ChEBI" id="CHEBI:190135"/>
    </cofactor>
</comment>
<dbReference type="Pfam" id="PF00175">
    <property type="entry name" value="NAD_binding_1"/>
    <property type="match status" value="1"/>
</dbReference>
<keyword evidence="5" id="KW-1185">Reference proteome</keyword>
<dbReference type="SUPFAM" id="SSF63380">
    <property type="entry name" value="Riboflavin synthase domain-like"/>
    <property type="match status" value="1"/>
</dbReference>
<dbReference type="InterPro" id="IPR017927">
    <property type="entry name" value="FAD-bd_FR_type"/>
</dbReference>
<dbReference type="CDD" id="cd00207">
    <property type="entry name" value="fer2"/>
    <property type="match status" value="1"/>
</dbReference>
<dbReference type="SUPFAM" id="SSF52343">
    <property type="entry name" value="Ferredoxin reductase-like, C-terminal NADP-linked domain"/>
    <property type="match status" value="1"/>
</dbReference>
<evidence type="ECO:0000259" key="2">
    <source>
        <dbReference type="PROSITE" id="PS51085"/>
    </source>
</evidence>
<dbReference type="SUPFAM" id="SSF54292">
    <property type="entry name" value="2Fe-2S ferredoxin-like"/>
    <property type="match status" value="1"/>
</dbReference>
<feature type="domain" description="2Fe-2S ferredoxin-type" evidence="2">
    <location>
        <begin position="2"/>
        <end position="90"/>
    </location>
</feature>
<dbReference type="Pfam" id="PF00970">
    <property type="entry name" value="FAD_binding_6"/>
    <property type="match status" value="1"/>
</dbReference>
<dbReference type="InterPro" id="IPR012675">
    <property type="entry name" value="Beta-grasp_dom_sf"/>
</dbReference>
<dbReference type="InterPro" id="IPR006058">
    <property type="entry name" value="2Fe2S_fd_BS"/>
</dbReference>
<dbReference type="Gene3D" id="2.40.30.10">
    <property type="entry name" value="Translation factors"/>
    <property type="match status" value="1"/>
</dbReference>
<protein>
    <submittedName>
        <fullName evidence="4">2Fe-2S iron-sulfur cluster binding domain-containing protein</fullName>
    </submittedName>
</protein>
<dbReference type="InterPro" id="IPR050415">
    <property type="entry name" value="MRET"/>
</dbReference>
<dbReference type="InterPro" id="IPR001041">
    <property type="entry name" value="2Fe-2S_ferredoxin-type"/>
</dbReference>
<dbReference type="InterPro" id="IPR008333">
    <property type="entry name" value="Cbr1-like_FAD-bd_dom"/>
</dbReference>
<dbReference type="InterPro" id="IPR001433">
    <property type="entry name" value="OxRdtase_FAD/NAD-bd"/>
</dbReference>
<accession>A0ABS7TAR3</accession>
<evidence type="ECO:0000259" key="3">
    <source>
        <dbReference type="PROSITE" id="PS51384"/>
    </source>
</evidence>
<dbReference type="Gene3D" id="3.40.50.80">
    <property type="entry name" value="Nucleotide-binding domain of ferredoxin-NADP reductase (FNR) module"/>
    <property type="match status" value="1"/>
</dbReference>
<dbReference type="RefSeq" id="WP_223625912.1">
    <property type="nucleotide sequence ID" value="NZ_JAIQDJ010000001.1"/>
</dbReference>
<dbReference type="PANTHER" id="PTHR47354:SF5">
    <property type="entry name" value="PROTEIN RFBI"/>
    <property type="match status" value="1"/>
</dbReference>
<sequence>MPVITTTTNFRFDANTGITLLDAANTASLQLPYSCKTGRCGTCRCKVMTGSTHALLPELALTEQEKADGWILSCARTADTDLRIGVLDLGDLTLPPPRTLPCKINSLQRLAPDVVGIQLRLPPSSAFEFLPGQYIDVIGKHGLRRSYSIANPRLPNNTLELHVRAMQDGEMTRYWFADAKPEDVLRLHGPLGTFILRACSGMQLFFLATGTGIAPVKAMLVALTTLPSEQQPESVTVLWGGRRQEDLYFDVHALIPTARFIPVLSRADDAWQGARGHVQDVLLAMQPDFTNAAVYACGSDAMIHTAKAALLRAGLPADQFYSDAFVCSAAPTPSEAK</sequence>
<evidence type="ECO:0000256" key="1">
    <source>
        <dbReference type="ARBA" id="ARBA00034078"/>
    </source>
</evidence>
<evidence type="ECO:0000313" key="5">
    <source>
        <dbReference type="Proteomes" id="UP001430290"/>
    </source>
</evidence>
<dbReference type="PROSITE" id="PS00197">
    <property type="entry name" value="2FE2S_FER_1"/>
    <property type="match status" value="1"/>
</dbReference>
<organism evidence="4 5">
    <name type="scientific">Thermomonas beijingensis</name>
    <dbReference type="NCBI Taxonomy" id="2872701"/>
    <lineage>
        <taxon>Bacteria</taxon>
        <taxon>Pseudomonadati</taxon>
        <taxon>Pseudomonadota</taxon>
        <taxon>Gammaproteobacteria</taxon>
        <taxon>Lysobacterales</taxon>
        <taxon>Lysobacteraceae</taxon>
        <taxon>Thermomonas</taxon>
    </lineage>
</organism>
<feature type="domain" description="FAD-binding FR-type" evidence="3">
    <location>
        <begin position="97"/>
        <end position="197"/>
    </location>
</feature>
<dbReference type="InterPro" id="IPR017938">
    <property type="entry name" value="Riboflavin_synthase-like_b-brl"/>
</dbReference>
<reference evidence="4" key="1">
    <citation type="submission" date="2021-09" db="EMBL/GenBank/DDBJ databases">
        <authorList>
            <person name="Wu T."/>
            <person name="Guo S.Z."/>
        </authorList>
    </citation>
    <scope>NUCLEOTIDE SEQUENCE</scope>
    <source>
        <strain evidence="4">RSS-23</strain>
    </source>
</reference>
<evidence type="ECO:0000313" key="4">
    <source>
        <dbReference type="EMBL" id="MBZ4184948.1"/>
    </source>
</evidence>
<dbReference type="PROSITE" id="PS51384">
    <property type="entry name" value="FAD_FR"/>
    <property type="match status" value="1"/>
</dbReference>
<dbReference type="PRINTS" id="PR00371">
    <property type="entry name" value="FPNCR"/>
</dbReference>
<comment type="caution">
    <text evidence="4">The sequence shown here is derived from an EMBL/GenBank/DDBJ whole genome shotgun (WGS) entry which is preliminary data.</text>
</comment>
<dbReference type="PRINTS" id="PR00410">
    <property type="entry name" value="PHEHYDRXLASE"/>
</dbReference>